<dbReference type="PROSITE" id="PS50192">
    <property type="entry name" value="T_SNARE"/>
    <property type="match status" value="1"/>
</dbReference>
<comment type="caution">
    <text evidence="2">The sequence shown here is derived from an EMBL/GenBank/DDBJ whole genome shotgun (WGS) entry which is preliminary data.</text>
</comment>
<gene>
    <name evidence="2" type="ORF">QYM36_019703</name>
</gene>
<dbReference type="SUPFAM" id="SSF58038">
    <property type="entry name" value="SNARE fusion complex"/>
    <property type="match status" value="1"/>
</dbReference>
<evidence type="ECO:0000313" key="2">
    <source>
        <dbReference type="EMBL" id="KAK2701656.1"/>
    </source>
</evidence>
<accession>A0AA88H9Y1</accession>
<feature type="domain" description="T-SNARE coiled-coil homology" evidence="1">
    <location>
        <begin position="1"/>
        <end position="54"/>
    </location>
</feature>
<reference evidence="2" key="1">
    <citation type="submission" date="2023-07" db="EMBL/GenBank/DDBJ databases">
        <title>Chromosome-level genome assembly of Artemia franciscana.</title>
        <authorList>
            <person name="Jo E."/>
        </authorList>
    </citation>
    <scope>NUCLEOTIDE SEQUENCE</scope>
    <source>
        <tissue evidence="2">Whole body</tissue>
    </source>
</reference>
<sequence length="57" mass="6672">EVENFERTIVKMGNITQQMAGLIQIQGETMLRIERNTDETDIDIESVKREANRYDQT</sequence>
<name>A0AA88H9Y1_ARTSF</name>
<proteinExistence type="predicted"/>
<feature type="non-terminal residue" evidence="2">
    <location>
        <position position="1"/>
    </location>
</feature>
<dbReference type="InterPro" id="IPR000727">
    <property type="entry name" value="T_SNARE_dom"/>
</dbReference>
<evidence type="ECO:0000259" key="1">
    <source>
        <dbReference type="PROSITE" id="PS50192"/>
    </source>
</evidence>
<dbReference type="Proteomes" id="UP001187531">
    <property type="component" value="Unassembled WGS sequence"/>
</dbReference>
<protein>
    <recommendedName>
        <fullName evidence="1">t-SNARE coiled-coil homology domain-containing protein</fullName>
    </recommendedName>
</protein>
<dbReference type="Gene3D" id="1.20.5.110">
    <property type="match status" value="1"/>
</dbReference>
<evidence type="ECO:0000313" key="3">
    <source>
        <dbReference type="Proteomes" id="UP001187531"/>
    </source>
</evidence>
<dbReference type="AlphaFoldDB" id="A0AA88H9Y1"/>
<dbReference type="EMBL" id="JAVRJZ010002533">
    <property type="protein sequence ID" value="KAK2701656.1"/>
    <property type="molecule type" value="Genomic_DNA"/>
</dbReference>
<organism evidence="2 3">
    <name type="scientific">Artemia franciscana</name>
    <name type="common">Brine shrimp</name>
    <name type="synonym">Artemia sanfranciscana</name>
    <dbReference type="NCBI Taxonomy" id="6661"/>
    <lineage>
        <taxon>Eukaryota</taxon>
        <taxon>Metazoa</taxon>
        <taxon>Ecdysozoa</taxon>
        <taxon>Arthropoda</taxon>
        <taxon>Crustacea</taxon>
        <taxon>Branchiopoda</taxon>
        <taxon>Anostraca</taxon>
        <taxon>Artemiidae</taxon>
        <taxon>Artemia</taxon>
    </lineage>
</organism>
<keyword evidence="3" id="KW-1185">Reference proteome</keyword>